<proteinExistence type="inferred from homology"/>
<dbReference type="InterPro" id="IPR030184">
    <property type="entry name" value="WAT1-related"/>
</dbReference>
<keyword evidence="5 6" id="KW-0472">Membrane</keyword>
<dbReference type="EMBL" id="GDJX01008516">
    <property type="protein sequence ID" value="JAT59420.1"/>
    <property type="molecule type" value="Transcribed_RNA"/>
</dbReference>
<sequence length="348" mass="36714">MSGQEFVIVFGLIVAQFIYGGNSVFMGRVLALGLDPLFLVIAGNLTNFSILAPFAVAFERKKWPERLSPGLMLRFVLIAMGGVTAFQALLLLGIEETSPAMASAMTNLAPGLIFIIAACLRFEKVDIRCSYSRTKIGGTVLCLTGAMAMSLLHSPPATSPTKLSSFVGGSSPATADGDWILGCIYLLSAVFILSCSMVLQAATMNEFPAPLSLCTISTLIGAVLTGAVQLFTEKKLDVGSPVMGVGTIACIVLLGGMATSMCNSFNMWCIKKRGPVFVSMFSPIGTVSSAILSALTLGQFLSMGSVAGMLVMFSGLYLVLWAKKKEAFLLLDGIVGKQVDDVEKPLLS</sequence>
<feature type="transmembrane region" description="Helical" evidence="6">
    <location>
        <begin position="243"/>
        <end position="262"/>
    </location>
</feature>
<evidence type="ECO:0000256" key="1">
    <source>
        <dbReference type="ARBA" id="ARBA00004141"/>
    </source>
</evidence>
<dbReference type="GO" id="GO:0016020">
    <property type="term" value="C:membrane"/>
    <property type="evidence" value="ECO:0007669"/>
    <property type="project" value="UniProtKB-SubCell"/>
</dbReference>
<feature type="transmembrane region" description="Helical" evidence="6">
    <location>
        <begin position="134"/>
        <end position="153"/>
    </location>
</feature>
<feature type="domain" description="EamA" evidence="7">
    <location>
        <begin position="181"/>
        <end position="320"/>
    </location>
</feature>
<dbReference type="GO" id="GO:0022857">
    <property type="term" value="F:transmembrane transporter activity"/>
    <property type="evidence" value="ECO:0007669"/>
    <property type="project" value="InterPro"/>
</dbReference>
<organism evidence="8">
    <name type="scientific">Anthurium amnicola</name>
    <dbReference type="NCBI Taxonomy" id="1678845"/>
    <lineage>
        <taxon>Eukaryota</taxon>
        <taxon>Viridiplantae</taxon>
        <taxon>Streptophyta</taxon>
        <taxon>Embryophyta</taxon>
        <taxon>Tracheophyta</taxon>
        <taxon>Spermatophyta</taxon>
        <taxon>Magnoliopsida</taxon>
        <taxon>Liliopsida</taxon>
        <taxon>Araceae</taxon>
        <taxon>Pothoideae</taxon>
        <taxon>Potheae</taxon>
        <taxon>Anthurium</taxon>
    </lineage>
</organism>
<evidence type="ECO:0000256" key="3">
    <source>
        <dbReference type="ARBA" id="ARBA00022692"/>
    </source>
</evidence>
<feature type="transmembrane region" description="Helical" evidence="6">
    <location>
        <begin position="179"/>
        <end position="199"/>
    </location>
</feature>
<feature type="transmembrane region" description="Helical" evidence="6">
    <location>
        <begin position="37"/>
        <end position="59"/>
    </location>
</feature>
<reference evidence="8" key="1">
    <citation type="submission" date="2015-07" db="EMBL/GenBank/DDBJ databases">
        <title>Transcriptome Assembly of Anthurium amnicola.</title>
        <authorList>
            <person name="Suzuki J."/>
        </authorList>
    </citation>
    <scope>NUCLEOTIDE SEQUENCE</scope>
</reference>
<evidence type="ECO:0000313" key="8">
    <source>
        <dbReference type="EMBL" id="JAT59420.1"/>
    </source>
</evidence>
<dbReference type="InterPro" id="IPR000620">
    <property type="entry name" value="EamA_dom"/>
</dbReference>
<dbReference type="SUPFAM" id="SSF103481">
    <property type="entry name" value="Multidrug resistance efflux transporter EmrE"/>
    <property type="match status" value="2"/>
</dbReference>
<evidence type="ECO:0000256" key="6">
    <source>
        <dbReference type="RuleBase" id="RU363077"/>
    </source>
</evidence>
<dbReference type="PANTHER" id="PTHR31218">
    <property type="entry name" value="WAT1-RELATED PROTEIN"/>
    <property type="match status" value="1"/>
</dbReference>
<feature type="transmembrane region" description="Helical" evidence="6">
    <location>
        <begin position="274"/>
        <end position="294"/>
    </location>
</feature>
<keyword evidence="4 6" id="KW-1133">Transmembrane helix</keyword>
<evidence type="ECO:0000256" key="5">
    <source>
        <dbReference type="ARBA" id="ARBA00023136"/>
    </source>
</evidence>
<keyword evidence="3 6" id="KW-0812">Transmembrane</keyword>
<evidence type="ECO:0000256" key="4">
    <source>
        <dbReference type="ARBA" id="ARBA00022989"/>
    </source>
</evidence>
<name>A0A1D1YXQ2_9ARAE</name>
<feature type="transmembrane region" description="Helical" evidence="6">
    <location>
        <begin position="300"/>
        <end position="320"/>
    </location>
</feature>
<dbReference type="InterPro" id="IPR037185">
    <property type="entry name" value="EmrE-like"/>
</dbReference>
<evidence type="ECO:0000256" key="2">
    <source>
        <dbReference type="ARBA" id="ARBA00007635"/>
    </source>
</evidence>
<feature type="transmembrane region" description="Helical" evidence="6">
    <location>
        <begin position="100"/>
        <end position="122"/>
    </location>
</feature>
<dbReference type="Pfam" id="PF00892">
    <property type="entry name" value="EamA"/>
    <property type="match status" value="2"/>
</dbReference>
<feature type="transmembrane region" description="Helical" evidence="6">
    <location>
        <begin position="71"/>
        <end position="94"/>
    </location>
</feature>
<dbReference type="AlphaFoldDB" id="A0A1D1YXQ2"/>
<gene>
    <name evidence="8" type="primary">5NG4_29</name>
    <name evidence="8" type="ORF">g.123390</name>
</gene>
<feature type="domain" description="EamA" evidence="7">
    <location>
        <begin position="9"/>
        <end position="149"/>
    </location>
</feature>
<evidence type="ECO:0000259" key="7">
    <source>
        <dbReference type="Pfam" id="PF00892"/>
    </source>
</evidence>
<accession>A0A1D1YXQ2</accession>
<comment type="subcellular location">
    <subcellularLocation>
        <location evidence="1 6">Membrane</location>
        <topology evidence="1 6">Multi-pass membrane protein</topology>
    </subcellularLocation>
</comment>
<protein>
    <recommendedName>
        <fullName evidence="6">WAT1-related protein</fullName>
    </recommendedName>
</protein>
<feature type="transmembrane region" description="Helical" evidence="6">
    <location>
        <begin position="211"/>
        <end position="231"/>
    </location>
</feature>
<comment type="similarity">
    <text evidence="2 6">Belongs to the drug/metabolite transporter (DMT) superfamily. Plant drug/metabolite exporter (P-DME) (TC 2.A.7.4) family.</text>
</comment>
<feature type="transmembrane region" description="Helical" evidence="6">
    <location>
        <begin position="7"/>
        <end position="31"/>
    </location>
</feature>